<reference evidence="2 3" key="1">
    <citation type="submission" date="2019-12" db="EMBL/GenBank/DDBJ databases">
        <title>Sequence classification of anaerobic respiratory reductive dehalogenases: First we see many, then we see few.</title>
        <authorList>
            <person name="Molenda O."/>
            <person name="Puentes Jacome L.A."/>
            <person name="Cao X."/>
            <person name="Nesbo C.L."/>
            <person name="Tang S."/>
            <person name="Morson N."/>
            <person name="Patron J."/>
            <person name="Lomheim L."/>
            <person name="Wishart D.S."/>
            <person name="Edwards E.A."/>
        </authorList>
    </citation>
    <scope>NUCLEOTIDE SEQUENCE [LARGE SCALE GENOMIC DNA]</scope>
    <source>
        <strain evidence="2 3">12DCA</strain>
    </source>
</reference>
<dbReference type="PANTHER" id="PTHR43169">
    <property type="entry name" value="EXSB FAMILY PROTEIN"/>
    <property type="match status" value="1"/>
</dbReference>
<dbReference type="InterPro" id="IPR005232">
    <property type="entry name" value="LarE"/>
</dbReference>
<gene>
    <name evidence="2" type="primary">larE</name>
    <name evidence="2" type="ORF">GQ588_12590</name>
</gene>
<dbReference type="InterPro" id="IPR014729">
    <property type="entry name" value="Rossmann-like_a/b/a_fold"/>
</dbReference>
<dbReference type="PIRSF" id="PIRSF006661">
    <property type="entry name" value="PP-lp_UCP006661"/>
    <property type="match status" value="1"/>
</dbReference>
<keyword evidence="2" id="KW-0808">Transferase</keyword>
<dbReference type="Proteomes" id="UP000430508">
    <property type="component" value="Chromosome"/>
</dbReference>
<dbReference type="Gene3D" id="3.40.50.620">
    <property type="entry name" value="HUPs"/>
    <property type="match status" value="1"/>
</dbReference>
<sequence>MDYKDKLVLLKQELKNMDRVMIAFSGGVDSTFLVKVSGDVLGKNAIAVTAKSFAFPERELREAVQFCRQEGISHLLIESEELDDPEFGKNPFNRCYLCKKQLFSKILGIAAEYGAKYIVEGSNADDLSDYRPGRQALEELGIQSPLLQAGLTKEEIRLLSKEYGLATWDKPSFACLSSRIPYGEEINEKKLKMIDLAEQYLHDLGFRQVRVRHHGDIARIEVSPQENTKIVQPNLAQKIYKTFADIGFTYTTLDLKGYRSGSMNEKINTNG</sequence>
<dbReference type="GO" id="GO:0016783">
    <property type="term" value="F:sulfurtransferase activity"/>
    <property type="evidence" value="ECO:0007669"/>
    <property type="project" value="InterPro"/>
</dbReference>
<dbReference type="RefSeq" id="WP_019225999.1">
    <property type="nucleotide sequence ID" value="NZ_CP046996.1"/>
</dbReference>
<feature type="active site" description="Nucleophile and sulfur donor" evidence="1">
    <location>
        <position position="175"/>
    </location>
</feature>
<dbReference type="EMBL" id="CP046996">
    <property type="protein sequence ID" value="QHA01415.1"/>
    <property type="molecule type" value="Genomic_DNA"/>
</dbReference>
<dbReference type="NCBIfam" id="TIGR00268">
    <property type="entry name" value="ATP-dependent sacrificial sulfur transferase LarE"/>
    <property type="match status" value="1"/>
</dbReference>
<dbReference type="CDD" id="cd01990">
    <property type="entry name" value="LarE-like"/>
    <property type="match status" value="1"/>
</dbReference>
<organism evidence="2 3">
    <name type="scientific">Dehalobacter restrictus</name>
    <dbReference type="NCBI Taxonomy" id="55583"/>
    <lineage>
        <taxon>Bacteria</taxon>
        <taxon>Bacillati</taxon>
        <taxon>Bacillota</taxon>
        <taxon>Clostridia</taxon>
        <taxon>Eubacteriales</taxon>
        <taxon>Desulfitobacteriaceae</taxon>
        <taxon>Dehalobacter</taxon>
    </lineage>
</organism>
<protein>
    <submittedName>
        <fullName evidence="2">ATP-dependent sacrificial sulfur transferase LarE</fullName>
    </submittedName>
</protein>
<dbReference type="PANTHER" id="PTHR43169:SF2">
    <property type="entry name" value="NAD_GMP SYNTHASE DOMAIN-CONTAINING PROTEIN"/>
    <property type="match status" value="1"/>
</dbReference>
<name>A0A857DM04_9FIRM</name>
<accession>A0A857DM04</accession>
<proteinExistence type="predicted"/>
<dbReference type="SUPFAM" id="SSF52402">
    <property type="entry name" value="Adenine nucleotide alpha hydrolases-like"/>
    <property type="match status" value="1"/>
</dbReference>
<dbReference type="AlphaFoldDB" id="A0A857DM04"/>
<dbReference type="InterPro" id="IPR052188">
    <property type="entry name" value="Ni-pincer_cofactor_biosynth"/>
</dbReference>
<evidence type="ECO:0000256" key="1">
    <source>
        <dbReference type="PIRSR" id="PIRSR006661-1"/>
    </source>
</evidence>
<evidence type="ECO:0000313" key="2">
    <source>
        <dbReference type="EMBL" id="QHA01415.1"/>
    </source>
</evidence>
<evidence type="ECO:0000313" key="3">
    <source>
        <dbReference type="Proteomes" id="UP000430508"/>
    </source>
</evidence>